<dbReference type="PANTHER" id="PTHR10174:SF208">
    <property type="entry name" value="CRAL-TRIO DOMAIN-CONTAINING PROTEIN DDB_G0278031"/>
    <property type="match status" value="1"/>
</dbReference>
<dbReference type="Pfam" id="PF00650">
    <property type="entry name" value="CRAL_TRIO"/>
    <property type="match status" value="1"/>
</dbReference>
<evidence type="ECO:0000313" key="3">
    <source>
        <dbReference type="Proteomes" id="UP000316759"/>
    </source>
</evidence>
<dbReference type="OrthoDB" id="6277409at2759"/>
<keyword evidence="2" id="KW-0675">Receptor</keyword>
<dbReference type="InterPro" id="IPR036865">
    <property type="entry name" value="CRAL-TRIO_dom_sf"/>
</dbReference>
<feature type="domain" description="CRAL-TRIO" evidence="1">
    <location>
        <begin position="37"/>
        <end position="120"/>
    </location>
</feature>
<dbReference type="GO" id="GO:1902936">
    <property type="term" value="F:phosphatidylinositol bisphosphate binding"/>
    <property type="evidence" value="ECO:0007669"/>
    <property type="project" value="TreeGrafter"/>
</dbReference>
<dbReference type="STRING" id="46835.A0A504YZU2"/>
<dbReference type="PANTHER" id="PTHR10174">
    <property type="entry name" value="ALPHA-TOCOPHEROL TRANSFER PROTEIN-RELATED"/>
    <property type="match status" value="1"/>
</dbReference>
<dbReference type="AlphaFoldDB" id="A0A504YZU2"/>
<gene>
    <name evidence="2" type="ORF">FGIG_06169</name>
</gene>
<comment type="caution">
    <text evidence="2">The sequence shown here is derived from an EMBL/GenBank/DDBJ whole genome shotgun (WGS) entry which is preliminary data.</text>
</comment>
<reference evidence="2 3" key="1">
    <citation type="submission" date="2019-04" db="EMBL/GenBank/DDBJ databases">
        <title>Annotation for the trematode Fasciola gigantica.</title>
        <authorList>
            <person name="Choi Y.-J."/>
        </authorList>
    </citation>
    <scope>NUCLEOTIDE SEQUENCE [LARGE SCALE GENOMIC DNA]</scope>
    <source>
        <strain evidence="2">Uganda_cow_1</strain>
    </source>
</reference>
<proteinExistence type="predicted"/>
<dbReference type="InterPro" id="IPR001251">
    <property type="entry name" value="CRAL-TRIO_dom"/>
</dbReference>
<dbReference type="Gene3D" id="3.40.525.10">
    <property type="entry name" value="CRAL-TRIO lipid binding domain"/>
    <property type="match status" value="1"/>
</dbReference>
<organism evidence="2 3">
    <name type="scientific">Fasciola gigantica</name>
    <name type="common">Giant liver fluke</name>
    <dbReference type="NCBI Taxonomy" id="46835"/>
    <lineage>
        <taxon>Eukaryota</taxon>
        <taxon>Metazoa</taxon>
        <taxon>Spiralia</taxon>
        <taxon>Lophotrochozoa</taxon>
        <taxon>Platyhelminthes</taxon>
        <taxon>Trematoda</taxon>
        <taxon>Digenea</taxon>
        <taxon>Plagiorchiida</taxon>
        <taxon>Echinostomata</taxon>
        <taxon>Echinostomatoidea</taxon>
        <taxon>Fasciolidae</taxon>
        <taxon>Fasciola</taxon>
    </lineage>
</organism>
<sequence length="140" mass="16074">MRYTENAESIDPLEDGVRKELLSGKFTVLQPNPDDSDELAATIAIFTAHRHWPPLTTHRDTLKGVLYQLDIAMLDEQSQRKGLIVLYDMCDTRYSHFDYHLCIKLLNLFKGAYPARVRKVKYCRGSILVSGTVWSTSILR</sequence>
<accession>A0A504YZU2</accession>
<dbReference type="SUPFAM" id="SSF52087">
    <property type="entry name" value="CRAL/TRIO domain"/>
    <property type="match status" value="1"/>
</dbReference>
<name>A0A504YZU2_FASGI</name>
<dbReference type="GO" id="GO:0016020">
    <property type="term" value="C:membrane"/>
    <property type="evidence" value="ECO:0007669"/>
    <property type="project" value="TreeGrafter"/>
</dbReference>
<evidence type="ECO:0000313" key="2">
    <source>
        <dbReference type="EMBL" id="TPP67013.1"/>
    </source>
</evidence>
<keyword evidence="3" id="KW-1185">Reference proteome</keyword>
<dbReference type="EMBL" id="SUNJ01001178">
    <property type="protein sequence ID" value="TPP67013.1"/>
    <property type="molecule type" value="Genomic_DNA"/>
</dbReference>
<evidence type="ECO:0000259" key="1">
    <source>
        <dbReference type="Pfam" id="PF00650"/>
    </source>
</evidence>
<dbReference type="Proteomes" id="UP000316759">
    <property type="component" value="Unassembled WGS sequence"/>
</dbReference>
<protein>
    <submittedName>
        <fullName evidence="2">Tyrosine-protein phosphatase non-receptor type 9</fullName>
    </submittedName>
</protein>